<dbReference type="PANTHER" id="PTHR12236">
    <property type="entry name" value="STRUCTURAL CONTITUENT OF CUTICLE"/>
    <property type="match status" value="1"/>
</dbReference>
<sequence length="455" mass="51269">MQQSPSIMGMVMKIIILFPITSLSTVFMIRILMTSRPNMNIGIMIMFKAATPLRRRMARKEWSNTLLDLIQDSRPWLEESDTLNIQLIMENMDMAALVEPVMLMSLTGGMDLENNCTLYIILCVSLGVIGAYGSVLVPGYEAGSLYSGYQGEYAGKYDNYKKSYAFEYGVSDPHTGDHKSQWETKDKEGTVRGSYSLLEPDGTTRIVDYIADEHGFRAVVKKVGVHGTSVETHGGAEHDVSPVAVAAQIDYQQAVIEEPVAYKSYDGGYEDYSGLKAIAADVYTKPLEYISAPKADLLINVPEQKLEYEGSYAAEEPYQPKFALPEEYWKPENIPEEKYVLPQEYSQSGAGYALPAPKQIQEYLVQQYKAPEQYVSAPQYKEYAVPQVAREYVPLEHAPYSYVQEHRYNTPKGKAVLVEAPQVHYEEAPKLNYYPQTANAWQLNEPSQYTLNVAY</sequence>
<dbReference type="GO" id="GO:0042302">
    <property type="term" value="F:structural constituent of cuticle"/>
    <property type="evidence" value="ECO:0007669"/>
    <property type="project" value="UniProtKB-UniRule"/>
</dbReference>
<dbReference type="GO" id="GO:0005615">
    <property type="term" value="C:extracellular space"/>
    <property type="evidence" value="ECO:0007669"/>
    <property type="project" value="TreeGrafter"/>
</dbReference>
<dbReference type="EMBL" id="KB741002">
    <property type="protein sequence ID" value="ENN75702.1"/>
    <property type="molecule type" value="Genomic_DNA"/>
</dbReference>
<feature type="non-terminal residue" evidence="1">
    <location>
        <position position="1"/>
    </location>
</feature>
<reference evidence="1" key="1">
    <citation type="journal article" date="2013" name="Genome Biol.">
        <title>Draft genome of the mountain pine beetle, Dendroctonus ponderosae Hopkins, a major forest pest.</title>
        <authorList>
            <person name="Keeling C.I."/>
            <person name="Yuen M.M."/>
            <person name="Liao N.Y."/>
            <person name="Docking T.R."/>
            <person name="Chan S.K."/>
            <person name="Taylor G.A."/>
            <person name="Palmquist D.L."/>
            <person name="Jackman S.D."/>
            <person name="Nguyen A."/>
            <person name="Li M."/>
            <person name="Henderson H."/>
            <person name="Janes J.K."/>
            <person name="Zhao Y."/>
            <person name="Pandoh P."/>
            <person name="Moore R."/>
            <person name="Sperling F.A."/>
            <person name="Huber D.P."/>
            <person name="Birol I."/>
            <person name="Jones S.J."/>
            <person name="Bohlmann J."/>
        </authorList>
    </citation>
    <scope>NUCLEOTIDE SEQUENCE</scope>
</reference>
<dbReference type="PANTHER" id="PTHR12236:SF75">
    <property type="entry name" value="CUTICULAR PROTEIN 62BB, ISOFORM A"/>
    <property type="match status" value="1"/>
</dbReference>
<dbReference type="InterPro" id="IPR031311">
    <property type="entry name" value="CHIT_BIND_RR_consensus"/>
</dbReference>
<organism evidence="1">
    <name type="scientific">Dendroctonus ponderosae</name>
    <name type="common">Mountain pine beetle</name>
    <dbReference type="NCBI Taxonomy" id="77166"/>
    <lineage>
        <taxon>Eukaryota</taxon>
        <taxon>Metazoa</taxon>
        <taxon>Ecdysozoa</taxon>
        <taxon>Arthropoda</taxon>
        <taxon>Hexapoda</taxon>
        <taxon>Insecta</taxon>
        <taxon>Pterygota</taxon>
        <taxon>Neoptera</taxon>
        <taxon>Endopterygota</taxon>
        <taxon>Coleoptera</taxon>
        <taxon>Polyphaga</taxon>
        <taxon>Cucujiformia</taxon>
        <taxon>Curculionidae</taxon>
        <taxon>Scolytinae</taxon>
        <taxon>Dendroctonus</taxon>
    </lineage>
</organism>
<dbReference type="Pfam" id="PF00379">
    <property type="entry name" value="Chitin_bind_4"/>
    <property type="match status" value="1"/>
</dbReference>
<protein>
    <submittedName>
        <fullName evidence="1">Uncharacterized protein</fullName>
    </submittedName>
</protein>
<dbReference type="GO" id="GO:0031012">
    <property type="term" value="C:extracellular matrix"/>
    <property type="evidence" value="ECO:0007669"/>
    <property type="project" value="TreeGrafter"/>
</dbReference>
<dbReference type="PROSITE" id="PS00233">
    <property type="entry name" value="CHIT_BIND_RR_1"/>
    <property type="match status" value="1"/>
</dbReference>
<name>N6UAP7_DENPD</name>
<gene>
    <name evidence="1" type="ORF">YQE_07663</name>
</gene>
<accession>N6UAP7</accession>
<dbReference type="HOGENOM" id="CLU_601675_0_0_1"/>
<dbReference type="AlphaFoldDB" id="N6UAP7"/>
<dbReference type="InterPro" id="IPR051217">
    <property type="entry name" value="Insect_Cuticle_Struc_Prot"/>
</dbReference>
<proteinExistence type="predicted"/>
<dbReference type="PROSITE" id="PS51155">
    <property type="entry name" value="CHIT_BIND_RR_2"/>
    <property type="match status" value="1"/>
</dbReference>
<dbReference type="PRINTS" id="PR00947">
    <property type="entry name" value="CUTICLE"/>
</dbReference>
<dbReference type="OrthoDB" id="6515429at2759"/>
<evidence type="ECO:0000313" key="1">
    <source>
        <dbReference type="EMBL" id="ENN75702.1"/>
    </source>
</evidence>
<dbReference type="InterPro" id="IPR000618">
    <property type="entry name" value="Insect_cuticle"/>
</dbReference>